<dbReference type="OrthoDB" id="9808602at2"/>
<evidence type="ECO:0000259" key="4">
    <source>
        <dbReference type="Pfam" id="PF02397"/>
    </source>
</evidence>
<proteinExistence type="inferred from homology"/>
<gene>
    <name evidence="5" type="ORF">C943_01154</name>
</gene>
<comment type="caution">
    <text evidence="5">The sequence shown here is derived from an EMBL/GenBank/DDBJ whole genome shotgun (WGS) entry which is preliminary data.</text>
</comment>
<evidence type="ECO:0000313" key="5">
    <source>
        <dbReference type="EMBL" id="EMS32427.1"/>
    </source>
</evidence>
<accession>M7XVB9</accession>
<dbReference type="Proteomes" id="UP000010953">
    <property type="component" value="Unassembled WGS sequence"/>
</dbReference>
<dbReference type="Pfam" id="PF02397">
    <property type="entry name" value="Bac_transf"/>
    <property type="match status" value="1"/>
</dbReference>
<dbReference type="STRING" id="1239962.C943_01154"/>
<keyword evidence="3" id="KW-0812">Transmembrane</keyword>
<dbReference type="AlphaFoldDB" id="M7XVB9"/>
<evidence type="ECO:0000256" key="1">
    <source>
        <dbReference type="ARBA" id="ARBA00006464"/>
    </source>
</evidence>
<feature type="domain" description="Bacterial sugar transferase" evidence="4">
    <location>
        <begin position="7"/>
        <end position="181"/>
    </location>
</feature>
<comment type="similarity">
    <text evidence="1">Belongs to the bacterial sugar transferase family.</text>
</comment>
<keyword evidence="3" id="KW-1133">Transmembrane helix</keyword>
<keyword evidence="3" id="KW-0472">Membrane</keyword>
<dbReference type="PANTHER" id="PTHR30576:SF8">
    <property type="entry name" value="UNDECAPRENYL-PHOSPHATE GALACTOSE PHOSPHOTRANSFERASE"/>
    <property type="match status" value="1"/>
</dbReference>
<dbReference type="FunCoup" id="M7XVB9">
    <property type="interactions" value="66"/>
</dbReference>
<dbReference type="PANTHER" id="PTHR30576">
    <property type="entry name" value="COLANIC BIOSYNTHESIS UDP-GLUCOSE LIPID CARRIER TRANSFERASE"/>
    <property type="match status" value="1"/>
</dbReference>
<keyword evidence="6" id="KW-1185">Reference proteome</keyword>
<evidence type="ECO:0000313" key="6">
    <source>
        <dbReference type="Proteomes" id="UP000010953"/>
    </source>
</evidence>
<evidence type="ECO:0000256" key="3">
    <source>
        <dbReference type="SAM" id="Phobius"/>
    </source>
</evidence>
<dbReference type="GO" id="GO:0016780">
    <property type="term" value="F:phosphotransferase activity, for other substituted phosphate groups"/>
    <property type="evidence" value="ECO:0007669"/>
    <property type="project" value="TreeGrafter"/>
</dbReference>
<dbReference type="InParanoid" id="M7XVB9"/>
<protein>
    <submittedName>
        <fullName evidence="5">Lipid carrier: UDP-N-acetylgalactosaminyltransferase</fullName>
    </submittedName>
</protein>
<organism evidence="5 6">
    <name type="scientific">Mariniradius saccharolyticus AK6</name>
    <dbReference type="NCBI Taxonomy" id="1239962"/>
    <lineage>
        <taxon>Bacteria</taxon>
        <taxon>Pseudomonadati</taxon>
        <taxon>Bacteroidota</taxon>
        <taxon>Cytophagia</taxon>
        <taxon>Cytophagales</taxon>
        <taxon>Cyclobacteriaceae</taxon>
        <taxon>Mariniradius</taxon>
    </lineage>
</organism>
<sequence length="212" mass="23996">MYRGWGKRFLDVFLAGIMLILSAPIFIIATLALATINRGNPLFLQPRPGLHGKVFTLVKFKTMRDAFDHQGNLLPDNQRITKLGSFMRKASIDELPQLWNVLKGEMSLVGPRPLLVEYLPLYDEKQARRHLVKPGITGWAQINGRNSLSWSEKFDLDIWYVDHISLHLDTKILLLTIKNVLFRKGVNNSENVSMPKFTGNSDIGDGPNSPTD</sequence>
<feature type="region of interest" description="Disordered" evidence="2">
    <location>
        <begin position="193"/>
        <end position="212"/>
    </location>
</feature>
<name>M7XVB9_9BACT</name>
<dbReference type="RefSeq" id="WP_008628779.1">
    <property type="nucleotide sequence ID" value="NZ_AMZY02000013.1"/>
</dbReference>
<reference evidence="5" key="1">
    <citation type="submission" date="2013-01" db="EMBL/GenBank/DDBJ databases">
        <title>Genome assembly of Mariniradius saccharolyticus AK6.</title>
        <authorList>
            <person name="Vaidya B."/>
            <person name="Khatri I."/>
            <person name="Tanuku N.R.S."/>
            <person name="Subramanian S."/>
            <person name="Pinnaka A."/>
        </authorList>
    </citation>
    <scope>NUCLEOTIDE SEQUENCE [LARGE SCALE GENOMIC DNA]</scope>
    <source>
        <strain evidence="5">AK6</strain>
    </source>
</reference>
<dbReference type="EMBL" id="AMZY02000013">
    <property type="protein sequence ID" value="EMS32427.1"/>
    <property type="molecule type" value="Genomic_DNA"/>
</dbReference>
<dbReference type="eggNOG" id="COG2148">
    <property type="taxonomic scope" value="Bacteria"/>
</dbReference>
<evidence type="ECO:0000256" key="2">
    <source>
        <dbReference type="SAM" id="MobiDB-lite"/>
    </source>
</evidence>
<feature type="transmembrane region" description="Helical" evidence="3">
    <location>
        <begin position="12"/>
        <end position="36"/>
    </location>
</feature>
<dbReference type="InterPro" id="IPR003362">
    <property type="entry name" value="Bact_transf"/>
</dbReference>